<keyword evidence="3" id="KW-0560">Oxidoreductase</keyword>
<keyword evidence="1" id="KW-0285">Flavoprotein</keyword>
<sequence>MDAVNLHVVLWPIHDWPDMAATWRRAEELGFAGGWVYDHLAWRGHTPWDDAYASLAAAAAVTSRIRLGTLVTTPNFRTPIPTASAIRTIDRISGGRLTLGIGAGGNTHTSDGDVLDHDWTPRQRADRFEEWVTQLDVLLTGANVSASGEYWSAREVTIAPGLVQQRPPFWIAGNGPRGMRLAARLGDGWVANPGGDSPAETTRQHLEQLQQICAEAGRDFAAMPKLLLTGFTDEPWLASEASYDDLAGRYAELGITDVAIHWPRPGSEWDADQATFEAIAARAG</sequence>
<name>A0A316TJM5_9ACTN</name>
<organism evidence="6 7">
    <name type="scientific">Nocardioides silvaticus</name>
    <dbReference type="NCBI Taxonomy" id="2201891"/>
    <lineage>
        <taxon>Bacteria</taxon>
        <taxon>Bacillati</taxon>
        <taxon>Actinomycetota</taxon>
        <taxon>Actinomycetes</taxon>
        <taxon>Propionibacteriales</taxon>
        <taxon>Nocardioidaceae</taxon>
        <taxon>Nocardioides</taxon>
    </lineage>
</organism>
<evidence type="ECO:0000256" key="1">
    <source>
        <dbReference type="ARBA" id="ARBA00022630"/>
    </source>
</evidence>
<dbReference type="GO" id="GO:0008726">
    <property type="term" value="F:alkanesulfonate monooxygenase activity"/>
    <property type="evidence" value="ECO:0007669"/>
    <property type="project" value="TreeGrafter"/>
</dbReference>
<keyword evidence="7" id="KW-1185">Reference proteome</keyword>
<dbReference type="Proteomes" id="UP000245507">
    <property type="component" value="Unassembled WGS sequence"/>
</dbReference>
<evidence type="ECO:0000313" key="6">
    <source>
        <dbReference type="EMBL" id="PWN03978.1"/>
    </source>
</evidence>
<accession>A0A316TJM5</accession>
<dbReference type="InterPro" id="IPR036661">
    <property type="entry name" value="Luciferase-like_sf"/>
</dbReference>
<evidence type="ECO:0000259" key="5">
    <source>
        <dbReference type="Pfam" id="PF00296"/>
    </source>
</evidence>
<protein>
    <submittedName>
        <fullName evidence="6">F420-dependent oxidoreductase</fullName>
    </submittedName>
</protein>
<dbReference type="Pfam" id="PF00296">
    <property type="entry name" value="Bac_luciferase"/>
    <property type="match status" value="1"/>
</dbReference>
<evidence type="ECO:0000256" key="4">
    <source>
        <dbReference type="ARBA" id="ARBA00023033"/>
    </source>
</evidence>
<dbReference type="AlphaFoldDB" id="A0A316TJM5"/>
<gene>
    <name evidence="6" type="ORF">DJ010_07985</name>
</gene>
<dbReference type="InterPro" id="IPR011251">
    <property type="entry name" value="Luciferase-like_dom"/>
</dbReference>
<feature type="domain" description="Luciferase-like" evidence="5">
    <location>
        <begin position="16"/>
        <end position="222"/>
    </location>
</feature>
<evidence type="ECO:0000313" key="7">
    <source>
        <dbReference type="Proteomes" id="UP000245507"/>
    </source>
</evidence>
<dbReference type="EMBL" id="QGDD01000002">
    <property type="protein sequence ID" value="PWN03978.1"/>
    <property type="molecule type" value="Genomic_DNA"/>
</dbReference>
<evidence type="ECO:0000256" key="2">
    <source>
        <dbReference type="ARBA" id="ARBA00022643"/>
    </source>
</evidence>
<dbReference type="OrthoDB" id="7374740at2"/>
<evidence type="ECO:0000256" key="3">
    <source>
        <dbReference type="ARBA" id="ARBA00023002"/>
    </source>
</evidence>
<proteinExistence type="predicted"/>
<dbReference type="Gene3D" id="3.20.20.30">
    <property type="entry name" value="Luciferase-like domain"/>
    <property type="match status" value="1"/>
</dbReference>
<dbReference type="GO" id="GO:0046306">
    <property type="term" value="P:alkanesulfonate catabolic process"/>
    <property type="evidence" value="ECO:0007669"/>
    <property type="project" value="TreeGrafter"/>
</dbReference>
<keyword evidence="2" id="KW-0288">FMN</keyword>
<keyword evidence="4" id="KW-0503">Monooxygenase</keyword>
<dbReference type="PANTHER" id="PTHR42847:SF4">
    <property type="entry name" value="ALKANESULFONATE MONOOXYGENASE-RELATED"/>
    <property type="match status" value="1"/>
</dbReference>
<reference evidence="6 7" key="1">
    <citation type="submission" date="2018-05" db="EMBL/GenBank/DDBJ databases">
        <title>Nocardioides silvaticus genome.</title>
        <authorList>
            <person name="Li C."/>
            <person name="Wang G."/>
        </authorList>
    </citation>
    <scope>NUCLEOTIDE SEQUENCE [LARGE SCALE GENOMIC DNA]</scope>
    <source>
        <strain evidence="6 7">CCTCC AB 2018079</strain>
    </source>
</reference>
<dbReference type="PANTHER" id="PTHR42847">
    <property type="entry name" value="ALKANESULFONATE MONOOXYGENASE"/>
    <property type="match status" value="1"/>
</dbReference>
<comment type="caution">
    <text evidence="6">The sequence shown here is derived from an EMBL/GenBank/DDBJ whole genome shotgun (WGS) entry which is preliminary data.</text>
</comment>
<dbReference type="InterPro" id="IPR050172">
    <property type="entry name" value="SsuD_RutA_monooxygenase"/>
</dbReference>
<dbReference type="SUPFAM" id="SSF51679">
    <property type="entry name" value="Bacterial luciferase-like"/>
    <property type="match status" value="1"/>
</dbReference>